<feature type="compositionally biased region" description="Gly residues" evidence="5">
    <location>
        <begin position="102"/>
        <end position="114"/>
    </location>
</feature>
<dbReference type="GO" id="GO:0022857">
    <property type="term" value="F:transmembrane transporter activity"/>
    <property type="evidence" value="ECO:0007669"/>
    <property type="project" value="InterPro"/>
</dbReference>
<feature type="transmembrane region" description="Helical" evidence="6">
    <location>
        <begin position="548"/>
        <end position="569"/>
    </location>
</feature>
<keyword evidence="3 6" id="KW-1133">Transmembrane helix</keyword>
<dbReference type="EMBL" id="VYZN01000013">
    <property type="protein sequence ID" value="KAE9541326.1"/>
    <property type="molecule type" value="Genomic_DNA"/>
</dbReference>
<organism evidence="7 8">
    <name type="scientific">Aphis glycines</name>
    <name type="common">Soybean aphid</name>
    <dbReference type="NCBI Taxonomy" id="307491"/>
    <lineage>
        <taxon>Eukaryota</taxon>
        <taxon>Metazoa</taxon>
        <taxon>Ecdysozoa</taxon>
        <taxon>Arthropoda</taxon>
        <taxon>Hexapoda</taxon>
        <taxon>Insecta</taxon>
        <taxon>Pterygota</taxon>
        <taxon>Neoptera</taxon>
        <taxon>Paraneoptera</taxon>
        <taxon>Hemiptera</taxon>
        <taxon>Sternorrhyncha</taxon>
        <taxon>Aphidomorpha</taxon>
        <taxon>Aphidoidea</taxon>
        <taxon>Aphididae</taxon>
        <taxon>Aphidini</taxon>
        <taxon>Aphis</taxon>
        <taxon>Aphis</taxon>
    </lineage>
</organism>
<dbReference type="SUPFAM" id="SSF103473">
    <property type="entry name" value="MFS general substrate transporter"/>
    <property type="match status" value="1"/>
</dbReference>
<dbReference type="OrthoDB" id="419734at2759"/>
<feature type="transmembrane region" description="Helical" evidence="6">
    <location>
        <begin position="381"/>
        <end position="404"/>
    </location>
</feature>
<evidence type="ECO:0000256" key="3">
    <source>
        <dbReference type="ARBA" id="ARBA00022989"/>
    </source>
</evidence>
<dbReference type="GO" id="GO:0016020">
    <property type="term" value="C:membrane"/>
    <property type="evidence" value="ECO:0007669"/>
    <property type="project" value="UniProtKB-SubCell"/>
</dbReference>
<dbReference type="InterPro" id="IPR036259">
    <property type="entry name" value="MFS_trans_sf"/>
</dbReference>
<dbReference type="InterPro" id="IPR011701">
    <property type="entry name" value="MFS"/>
</dbReference>
<feature type="transmembrane region" description="Helical" evidence="6">
    <location>
        <begin position="581"/>
        <end position="600"/>
    </location>
</feature>
<dbReference type="Proteomes" id="UP000475862">
    <property type="component" value="Unassembled WGS sequence"/>
</dbReference>
<dbReference type="Pfam" id="PF07690">
    <property type="entry name" value="MFS_1"/>
    <property type="match status" value="1"/>
</dbReference>
<dbReference type="Gene3D" id="1.20.1250.20">
    <property type="entry name" value="MFS general substrate transporter like domains"/>
    <property type="match status" value="1"/>
</dbReference>
<feature type="region of interest" description="Disordered" evidence="5">
    <location>
        <begin position="16"/>
        <end position="138"/>
    </location>
</feature>
<accession>A0A6G0TYH9</accession>
<proteinExistence type="predicted"/>
<evidence type="ECO:0000256" key="5">
    <source>
        <dbReference type="SAM" id="MobiDB-lite"/>
    </source>
</evidence>
<keyword evidence="4 6" id="KW-0472">Membrane</keyword>
<name>A0A6G0TYH9_APHGL</name>
<evidence type="ECO:0000256" key="6">
    <source>
        <dbReference type="SAM" id="Phobius"/>
    </source>
</evidence>
<reference evidence="7 8" key="1">
    <citation type="submission" date="2019-08" db="EMBL/GenBank/DDBJ databases">
        <title>The genome of the soybean aphid Biotype 1, its phylome, world population structure and adaptation to the North American continent.</title>
        <authorList>
            <person name="Giordano R."/>
            <person name="Donthu R.K."/>
            <person name="Hernandez A.G."/>
            <person name="Wright C.L."/>
            <person name="Zimin A.V."/>
        </authorList>
    </citation>
    <scope>NUCLEOTIDE SEQUENCE [LARGE SCALE GENOMIC DNA]</scope>
    <source>
        <tissue evidence="7">Whole aphids</tissue>
    </source>
</reference>
<keyword evidence="8" id="KW-1185">Reference proteome</keyword>
<evidence type="ECO:0000256" key="1">
    <source>
        <dbReference type="ARBA" id="ARBA00004141"/>
    </source>
</evidence>
<evidence type="ECO:0000256" key="4">
    <source>
        <dbReference type="ARBA" id="ARBA00023136"/>
    </source>
</evidence>
<comment type="subcellular location">
    <subcellularLocation>
        <location evidence="1">Membrane</location>
        <topology evidence="1">Multi-pass membrane protein</topology>
    </subcellularLocation>
</comment>
<feature type="transmembrane region" description="Helical" evidence="6">
    <location>
        <begin position="244"/>
        <end position="268"/>
    </location>
</feature>
<dbReference type="PANTHER" id="PTHR23507:SF1">
    <property type="entry name" value="FI18259P1-RELATED"/>
    <property type="match status" value="1"/>
</dbReference>
<evidence type="ECO:0000313" key="8">
    <source>
        <dbReference type="Proteomes" id="UP000475862"/>
    </source>
</evidence>
<evidence type="ECO:0000256" key="2">
    <source>
        <dbReference type="ARBA" id="ARBA00022692"/>
    </source>
</evidence>
<comment type="caution">
    <text evidence="7">The sequence shown here is derived from an EMBL/GenBank/DDBJ whole genome shotgun (WGS) entry which is preliminary data.</text>
</comment>
<keyword evidence="2 6" id="KW-0812">Transmembrane</keyword>
<dbReference type="AlphaFoldDB" id="A0A6G0TYH9"/>
<feature type="transmembrane region" description="Helical" evidence="6">
    <location>
        <begin position="274"/>
        <end position="295"/>
    </location>
</feature>
<protein>
    <submittedName>
        <fullName evidence="7">Uncharacterized protein</fullName>
    </submittedName>
</protein>
<feature type="compositionally biased region" description="Basic residues" evidence="5">
    <location>
        <begin position="16"/>
        <end position="28"/>
    </location>
</feature>
<sequence length="636" mass="70550">MDDSFLTGQTLAKLFKRTQRKRQHRHLTYTRGGDGGIDEGRRQVGRPTSAADDGTAGRRPRQGTAIPDGAAEHDGGTDAVSVPDRVHTGHTGQPEPEHPKGVPGGTETGLGGVRRPGEQGQEQHPANGQRDRRAKAGRRHAHMADDIAEQRARRVRAVPGLVERPEQAAPAVHAVARLRRGGPEPGPAGVRLLLRPAADEPDRPVAVAADRRHRLLDGHVHGGVLVRGRPQHGKRLRRDQNKTLKVGLVNATMALCLPIGTGLSGILYRELGFTGVYIIALILCCISIWMAHIFVHDTKQIKFDSGKKHRRSYWTRIKFFFSLNHIIDAFKITFKKEKNNRRMKVIALTLLITGVMGPLQGDKGVAYLFTRVKFNWNEVQFSVYSTTTMCINLVGTFVTLGIVVRKFGVDDALIGTVATTGKLIAQFIYVSATSPVVFYLAALVNCLQGPAIISMKSIINKIIPAEELGEYQHLLDEFFDYVLENFIEKDSSFPPTMWAEYTNSIDYRVNNYLIALNHFTAVLSLYKMGKKIENALTGEPIRILRRQVCAVTGIGENVIPILCGPLYSYVYESTVGFFPSAYFLLTAAITVPTIFLYLWLYTQHKKETRESYEKIPDADVLKEPNGATTKYGAIKP</sequence>
<dbReference type="PANTHER" id="PTHR23507">
    <property type="entry name" value="ZGC:174356"/>
    <property type="match status" value="1"/>
</dbReference>
<gene>
    <name evidence="7" type="ORF">AGLY_004571</name>
</gene>
<evidence type="ECO:0000313" key="7">
    <source>
        <dbReference type="EMBL" id="KAE9541326.1"/>
    </source>
</evidence>